<evidence type="ECO:0000259" key="2">
    <source>
        <dbReference type="Pfam" id="PF23324"/>
    </source>
</evidence>
<evidence type="ECO:0000256" key="1">
    <source>
        <dbReference type="SAM" id="MobiDB-lite"/>
    </source>
</evidence>
<dbReference type="Gramene" id="KQK05049">
    <property type="protein sequence ID" value="KQK05049"/>
    <property type="gene ID" value="BRADI_2g17640v3"/>
</dbReference>
<evidence type="ECO:0000313" key="3">
    <source>
        <dbReference type="EMBL" id="KQK05049.1"/>
    </source>
</evidence>
<dbReference type="Proteomes" id="UP000008810">
    <property type="component" value="Chromosome 2"/>
</dbReference>
<reference evidence="4" key="3">
    <citation type="submission" date="2018-08" db="UniProtKB">
        <authorList>
            <consortium name="EnsemblPlants"/>
        </authorList>
    </citation>
    <scope>IDENTIFICATION</scope>
    <source>
        <strain evidence="4">cv. Bd21</strain>
    </source>
</reference>
<reference evidence="3 4" key="1">
    <citation type="journal article" date="2010" name="Nature">
        <title>Genome sequencing and analysis of the model grass Brachypodium distachyon.</title>
        <authorList>
            <consortium name="International Brachypodium Initiative"/>
        </authorList>
    </citation>
    <scope>NUCLEOTIDE SEQUENCE [LARGE SCALE GENOMIC DNA]</scope>
    <source>
        <strain evidence="3 4">Bd21</strain>
    </source>
</reference>
<dbReference type="ExpressionAtlas" id="A0A0Q3K2S4">
    <property type="expression patterns" value="differential"/>
</dbReference>
<dbReference type="EMBL" id="CM000881">
    <property type="protein sequence ID" value="KQK05049.1"/>
    <property type="molecule type" value="Genomic_DNA"/>
</dbReference>
<dbReference type="PANTHER" id="PTHR34272">
    <property type="entry name" value="EXPRESSED PROTEIN"/>
    <property type="match status" value="1"/>
</dbReference>
<name>A0A0Q3K2S4_BRADI</name>
<dbReference type="STRING" id="15368.A0A0Q3K2S4"/>
<dbReference type="EnsemblPlants" id="KQK05049">
    <property type="protein sequence ID" value="KQK05049"/>
    <property type="gene ID" value="BRADI_2g17640v3"/>
</dbReference>
<protein>
    <recommendedName>
        <fullName evidence="2">DUF7086 domain-containing protein</fullName>
    </recommendedName>
</protein>
<feature type="non-terminal residue" evidence="3">
    <location>
        <position position="1"/>
    </location>
</feature>
<evidence type="ECO:0000313" key="5">
    <source>
        <dbReference type="Proteomes" id="UP000008810"/>
    </source>
</evidence>
<feature type="region of interest" description="Disordered" evidence="1">
    <location>
        <begin position="111"/>
        <end position="146"/>
    </location>
</feature>
<reference evidence="3" key="2">
    <citation type="submission" date="2017-06" db="EMBL/GenBank/DDBJ databases">
        <title>WGS assembly of Brachypodium distachyon.</title>
        <authorList>
            <consortium name="The International Brachypodium Initiative"/>
            <person name="Lucas S."/>
            <person name="Harmon-Smith M."/>
            <person name="Lail K."/>
            <person name="Tice H."/>
            <person name="Grimwood J."/>
            <person name="Bruce D."/>
            <person name="Barry K."/>
            <person name="Shu S."/>
            <person name="Lindquist E."/>
            <person name="Wang M."/>
            <person name="Pitluck S."/>
            <person name="Vogel J.P."/>
            <person name="Garvin D.F."/>
            <person name="Mockler T.C."/>
            <person name="Schmutz J."/>
            <person name="Rokhsar D."/>
            <person name="Bevan M.W."/>
        </authorList>
    </citation>
    <scope>NUCLEOTIDE SEQUENCE</scope>
    <source>
        <strain evidence="3">Bd21</strain>
    </source>
</reference>
<accession>A0A0Q3K2S4</accession>
<dbReference type="InterPro" id="IPR055513">
    <property type="entry name" value="DUF7086"/>
</dbReference>
<dbReference type="PANTHER" id="PTHR34272:SF1">
    <property type="entry name" value="EXPRESSED PROTEIN"/>
    <property type="match status" value="1"/>
</dbReference>
<keyword evidence="5" id="KW-1185">Reference proteome</keyword>
<proteinExistence type="predicted"/>
<gene>
    <name evidence="3" type="ORF">BRADI_2g17640v3</name>
</gene>
<organism evidence="3">
    <name type="scientific">Brachypodium distachyon</name>
    <name type="common">Purple false brome</name>
    <name type="synonym">Trachynia distachya</name>
    <dbReference type="NCBI Taxonomy" id="15368"/>
    <lineage>
        <taxon>Eukaryota</taxon>
        <taxon>Viridiplantae</taxon>
        <taxon>Streptophyta</taxon>
        <taxon>Embryophyta</taxon>
        <taxon>Tracheophyta</taxon>
        <taxon>Spermatophyta</taxon>
        <taxon>Magnoliopsida</taxon>
        <taxon>Liliopsida</taxon>
        <taxon>Poales</taxon>
        <taxon>Poaceae</taxon>
        <taxon>BOP clade</taxon>
        <taxon>Pooideae</taxon>
        <taxon>Stipodae</taxon>
        <taxon>Brachypodieae</taxon>
        <taxon>Brachypodium</taxon>
    </lineage>
</organism>
<dbReference type="AlphaFoldDB" id="A0A0Q3K2S4"/>
<sequence length="317" mass="34168">GGGTLAPSTTTTLPREAPLVVAPVVQPQRCSDDLPVLPLIPFFPPHVPDAGTAAGFIAAPTGVQIGSSSHPPAGNGAGASQIRTRFIGTTVPASSSPAPAGPRRFRRAVRRRTSNNDTPAPQPLPVILNSGDPPLPPPPNNNAVPAPPPPFPWATSRLGIHRSISELAQLGITTIEGEVQCRRCEARKTISYDIATKFLEVRSFVARHIDDMNDRAPEAWQSPAMADCGGCGQRGSVRAVIPPEKERINWVFLVLGQALGFCTLEQLKHLCSHAKKHRTGAKDRVLYLAYMELLNQLCPDKLFNLTADRQKRTQQFC</sequence>
<feature type="compositionally biased region" description="Pro residues" evidence="1">
    <location>
        <begin position="133"/>
        <end position="146"/>
    </location>
</feature>
<evidence type="ECO:0000313" key="4">
    <source>
        <dbReference type="EnsemblPlants" id="KQK05049"/>
    </source>
</evidence>
<dbReference type="OrthoDB" id="1900495at2759"/>
<dbReference type="InParanoid" id="A0A0Q3K2S4"/>
<dbReference type="Pfam" id="PF23324">
    <property type="entry name" value="DUF7086"/>
    <property type="match status" value="1"/>
</dbReference>
<feature type="domain" description="DUF7086" evidence="2">
    <location>
        <begin position="165"/>
        <end position="297"/>
    </location>
</feature>